<gene>
    <name evidence="14" type="ORF">LSAT_V11C600325070</name>
</gene>
<comment type="cofactor">
    <cofactor evidence="1">
        <name>Mn(2+)</name>
        <dbReference type="ChEBI" id="CHEBI:29035"/>
    </cofactor>
</comment>
<dbReference type="EMBL" id="NBSK02000006">
    <property type="protein sequence ID" value="KAJ0200681.1"/>
    <property type="molecule type" value="Genomic_DNA"/>
</dbReference>
<reference evidence="14 15" key="1">
    <citation type="journal article" date="2017" name="Nat. Commun.">
        <title>Genome assembly with in vitro proximity ligation data and whole-genome triplication in lettuce.</title>
        <authorList>
            <person name="Reyes-Chin-Wo S."/>
            <person name="Wang Z."/>
            <person name="Yang X."/>
            <person name="Kozik A."/>
            <person name="Arikit S."/>
            <person name="Song C."/>
            <person name="Xia L."/>
            <person name="Froenicke L."/>
            <person name="Lavelle D.O."/>
            <person name="Truco M.J."/>
            <person name="Xia R."/>
            <person name="Zhu S."/>
            <person name="Xu C."/>
            <person name="Xu H."/>
            <person name="Xu X."/>
            <person name="Cox K."/>
            <person name="Korf I."/>
            <person name="Meyers B.C."/>
            <person name="Michelmore R.W."/>
        </authorList>
    </citation>
    <scope>NUCLEOTIDE SEQUENCE [LARGE SCALE GENOMIC DNA]</scope>
    <source>
        <strain evidence="15">cv. Salinas</strain>
        <tissue evidence="14">Seedlings</tissue>
    </source>
</reference>
<keyword evidence="7" id="KW-0460">Magnesium</keyword>
<evidence type="ECO:0000256" key="8">
    <source>
        <dbReference type="ARBA" id="ARBA00022912"/>
    </source>
</evidence>
<dbReference type="SMART" id="SM00332">
    <property type="entry name" value="PP2Cc"/>
    <property type="match status" value="1"/>
</dbReference>
<keyword evidence="6 12" id="KW-0378">Hydrolase</keyword>
<keyword evidence="9" id="KW-0464">Manganese</keyword>
<dbReference type="Proteomes" id="UP000235145">
    <property type="component" value="Unassembled WGS sequence"/>
</dbReference>
<proteinExistence type="inferred from homology"/>
<dbReference type="FunFam" id="3.60.40.10:FF:000004">
    <property type="entry name" value="Probable protein phosphatase 2C 22"/>
    <property type="match status" value="1"/>
</dbReference>
<dbReference type="CDD" id="cd00143">
    <property type="entry name" value="PP2Cc"/>
    <property type="match status" value="1"/>
</dbReference>
<evidence type="ECO:0000256" key="12">
    <source>
        <dbReference type="RuleBase" id="RU003465"/>
    </source>
</evidence>
<evidence type="ECO:0000256" key="4">
    <source>
        <dbReference type="ARBA" id="ARBA00013081"/>
    </source>
</evidence>
<dbReference type="AlphaFoldDB" id="A0A9R1V9I5"/>
<evidence type="ECO:0000256" key="6">
    <source>
        <dbReference type="ARBA" id="ARBA00022801"/>
    </source>
</evidence>
<evidence type="ECO:0000256" key="2">
    <source>
        <dbReference type="ARBA" id="ARBA00001946"/>
    </source>
</evidence>
<protein>
    <recommendedName>
        <fullName evidence="4">protein-serine/threonine phosphatase</fullName>
        <ecNumber evidence="4">3.1.3.16</ecNumber>
    </recommendedName>
</protein>
<dbReference type="OrthoDB" id="10264738at2759"/>
<evidence type="ECO:0000256" key="1">
    <source>
        <dbReference type="ARBA" id="ARBA00001936"/>
    </source>
</evidence>
<dbReference type="Gramene" id="rna-gnl|WGS:NBSK|LSAT_6X69260_mrna">
    <property type="protein sequence ID" value="cds-PLY73380.1"/>
    <property type="gene ID" value="gene-LSAT_6X69260"/>
</dbReference>
<dbReference type="Gene3D" id="3.60.40.10">
    <property type="entry name" value="PPM-type phosphatase domain"/>
    <property type="match status" value="1"/>
</dbReference>
<keyword evidence="15" id="KW-1185">Reference proteome</keyword>
<comment type="cofactor">
    <cofactor evidence="2">
        <name>Mg(2+)</name>
        <dbReference type="ChEBI" id="CHEBI:18420"/>
    </cofactor>
</comment>
<comment type="similarity">
    <text evidence="3 12">Belongs to the PP2C family.</text>
</comment>
<dbReference type="GO" id="GO:0005737">
    <property type="term" value="C:cytoplasm"/>
    <property type="evidence" value="ECO:0007669"/>
    <property type="project" value="UniProtKB-ARBA"/>
</dbReference>
<evidence type="ECO:0000313" key="14">
    <source>
        <dbReference type="EMBL" id="KAJ0200681.1"/>
    </source>
</evidence>
<accession>A0A9R1V9I5</accession>
<name>A0A9R1V9I5_LACSA</name>
<dbReference type="PROSITE" id="PS01032">
    <property type="entry name" value="PPM_1"/>
    <property type="match status" value="1"/>
</dbReference>
<evidence type="ECO:0000259" key="13">
    <source>
        <dbReference type="PROSITE" id="PS51746"/>
    </source>
</evidence>
<evidence type="ECO:0000313" key="15">
    <source>
        <dbReference type="Proteomes" id="UP000235145"/>
    </source>
</evidence>
<dbReference type="InterPro" id="IPR001932">
    <property type="entry name" value="PPM-type_phosphatase-like_dom"/>
</dbReference>
<dbReference type="PANTHER" id="PTHR13832">
    <property type="entry name" value="PROTEIN PHOSPHATASE 2C"/>
    <property type="match status" value="1"/>
</dbReference>
<dbReference type="Pfam" id="PF00481">
    <property type="entry name" value="PP2C"/>
    <property type="match status" value="1"/>
</dbReference>
<dbReference type="GO" id="GO:0004722">
    <property type="term" value="F:protein serine/threonine phosphatase activity"/>
    <property type="evidence" value="ECO:0000318"/>
    <property type="project" value="GO_Central"/>
</dbReference>
<keyword evidence="5" id="KW-0479">Metal-binding</keyword>
<evidence type="ECO:0000256" key="11">
    <source>
        <dbReference type="ARBA" id="ARBA00048336"/>
    </source>
</evidence>
<dbReference type="PANTHER" id="PTHR13832:SF620">
    <property type="entry name" value="PROTEIN PHOSPHATASE 2C 13-RELATED"/>
    <property type="match status" value="1"/>
</dbReference>
<evidence type="ECO:0000256" key="5">
    <source>
        <dbReference type="ARBA" id="ARBA00022723"/>
    </source>
</evidence>
<dbReference type="InterPro" id="IPR036457">
    <property type="entry name" value="PPM-type-like_dom_sf"/>
</dbReference>
<evidence type="ECO:0000256" key="3">
    <source>
        <dbReference type="ARBA" id="ARBA00006702"/>
    </source>
</evidence>
<evidence type="ECO:0000256" key="9">
    <source>
        <dbReference type="ARBA" id="ARBA00023211"/>
    </source>
</evidence>
<feature type="domain" description="PPM-type phosphatase" evidence="13">
    <location>
        <begin position="60"/>
        <end position="329"/>
    </location>
</feature>
<dbReference type="EC" id="3.1.3.16" evidence="4"/>
<comment type="catalytic activity">
    <reaction evidence="11">
        <text>O-phospho-L-threonyl-[protein] + H2O = L-threonyl-[protein] + phosphate</text>
        <dbReference type="Rhea" id="RHEA:47004"/>
        <dbReference type="Rhea" id="RHEA-COMP:11060"/>
        <dbReference type="Rhea" id="RHEA-COMP:11605"/>
        <dbReference type="ChEBI" id="CHEBI:15377"/>
        <dbReference type="ChEBI" id="CHEBI:30013"/>
        <dbReference type="ChEBI" id="CHEBI:43474"/>
        <dbReference type="ChEBI" id="CHEBI:61977"/>
        <dbReference type="EC" id="3.1.3.16"/>
    </reaction>
</comment>
<comment type="caution">
    <text evidence="14">The sequence shown here is derived from an EMBL/GenBank/DDBJ whole genome shotgun (WGS) entry which is preliminary data.</text>
</comment>
<dbReference type="InterPro" id="IPR000222">
    <property type="entry name" value="PP2C_BS"/>
</dbReference>
<dbReference type="PROSITE" id="PS51746">
    <property type="entry name" value="PPM_2"/>
    <property type="match status" value="1"/>
</dbReference>
<dbReference type="SUPFAM" id="SSF81606">
    <property type="entry name" value="PP2C-like"/>
    <property type="match status" value="1"/>
</dbReference>
<dbReference type="SMART" id="SM00331">
    <property type="entry name" value="PP2C_SIG"/>
    <property type="match status" value="1"/>
</dbReference>
<organism evidence="14 15">
    <name type="scientific">Lactuca sativa</name>
    <name type="common">Garden lettuce</name>
    <dbReference type="NCBI Taxonomy" id="4236"/>
    <lineage>
        <taxon>Eukaryota</taxon>
        <taxon>Viridiplantae</taxon>
        <taxon>Streptophyta</taxon>
        <taxon>Embryophyta</taxon>
        <taxon>Tracheophyta</taxon>
        <taxon>Spermatophyta</taxon>
        <taxon>Magnoliopsida</taxon>
        <taxon>eudicotyledons</taxon>
        <taxon>Gunneridae</taxon>
        <taxon>Pentapetalae</taxon>
        <taxon>asterids</taxon>
        <taxon>campanulids</taxon>
        <taxon>Asterales</taxon>
        <taxon>Asteraceae</taxon>
        <taxon>Cichorioideae</taxon>
        <taxon>Cichorieae</taxon>
        <taxon>Lactucinae</taxon>
        <taxon>Lactuca</taxon>
    </lineage>
</organism>
<dbReference type="GO" id="GO:0005634">
    <property type="term" value="C:nucleus"/>
    <property type="evidence" value="ECO:0007669"/>
    <property type="project" value="UniProtKB-ARBA"/>
</dbReference>
<sequence>MVAEAVEVLCGQRLCSAQFGIPDPKSDAVLPEPDSVSIDFVSIPDLVVESSSTKFTPTIRSGSHTDIGPRRSNEDEHIRIDNLSNQSELYTWPLPTSFYAIFDGHGGSEAALYLKNHAINLLFTDPDLPQTSTINESFLQKLENSHSKAFLLADKALADECSISDYCGTTALTALILGRHLVVANAGDSRAVLCRKGVAVQMSQDHRPSLLEEKIRVESVGGFIEDGYLNGELAVTRALGDWFMKSPGGFDSGLTGKPDIRRAVLTEDDEFLIIGCDGIWDVMSNQEAVAVVRRELGRCDDPQRCAVELVKCALSRDTSDNITVIVVCFWAAGSGRGQRPRFRCNGLTEEARARLRSLLEGN</sequence>
<dbReference type="InterPro" id="IPR015655">
    <property type="entry name" value="PP2C"/>
</dbReference>
<evidence type="ECO:0000256" key="7">
    <source>
        <dbReference type="ARBA" id="ARBA00022842"/>
    </source>
</evidence>
<dbReference type="GO" id="GO:0046872">
    <property type="term" value="F:metal ion binding"/>
    <property type="evidence" value="ECO:0007669"/>
    <property type="project" value="UniProtKB-KW"/>
</dbReference>
<keyword evidence="8 12" id="KW-0904">Protein phosphatase</keyword>
<evidence type="ECO:0000256" key="10">
    <source>
        <dbReference type="ARBA" id="ARBA00047761"/>
    </source>
</evidence>
<comment type="catalytic activity">
    <reaction evidence="10">
        <text>O-phospho-L-seryl-[protein] + H2O = L-seryl-[protein] + phosphate</text>
        <dbReference type="Rhea" id="RHEA:20629"/>
        <dbReference type="Rhea" id="RHEA-COMP:9863"/>
        <dbReference type="Rhea" id="RHEA-COMP:11604"/>
        <dbReference type="ChEBI" id="CHEBI:15377"/>
        <dbReference type="ChEBI" id="CHEBI:29999"/>
        <dbReference type="ChEBI" id="CHEBI:43474"/>
        <dbReference type="ChEBI" id="CHEBI:83421"/>
        <dbReference type="EC" id="3.1.3.16"/>
    </reaction>
</comment>
<dbReference type="GO" id="GO:0007165">
    <property type="term" value="P:signal transduction"/>
    <property type="evidence" value="ECO:0000318"/>
    <property type="project" value="GO_Central"/>
</dbReference>